<accession>A0ABW3GW59</accession>
<dbReference type="RefSeq" id="WP_381011238.1">
    <property type="nucleotide sequence ID" value="NZ_JBHTJF010000022.1"/>
</dbReference>
<organism evidence="1 2">
    <name type="scientific">Savagea faecisuis</name>
    <dbReference type="NCBI Taxonomy" id="1274803"/>
    <lineage>
        <taxon>Bacteria</taxon>
        <taxon>Bacillati</taxon>
        <taxon>Bacillota</taxon>
        <taxon>Bacilli</taxon>
        <taxon>Bacillales</taxon>
        <taxon>Caryophanaceae</taxon>
        <taxon>Savagea</taxon>
    </lineage>
</organism>
<proteinExistence type="predicted"/>
<reference evidence="2" key="1">
    <citation type="journal article" date="2019" name="Int. J. Syst. Evol. Microbiol.">
        <title>The Global Catalogue of Microorganisms (GCM) 10K type strain sequencing project: providing services to taxonomists for standard genome sequencing and annotation.</title>
        <authorList>
            <consortium name="The Broad Institute Genomics Platform"/>
            <consortium name="The Broad Institute Genome Sequencing Center for Infectious Disease"/>
            <person name="Wu L."/>
            <person name="Ma J."/>
        </authorList>
    </citation>
    <scope>NUCLEOTIDE SEQUENCE [LARGE SCALE GENOMIC DNA]</scope>
    <source>
        <strain evidence="2">CCUG 63563</strain>
    </source>
</reference>
<dbReference type="InterPro" id="IPR005500">
    <property type="entry name" value="DUF309"/>
</dbReference>
<sequence>MMYWQDRRFLQFIRYFNETRDYFECHEVLEELWIDTGVRTKKHVLPLLILISTSLYHWRRGNLCGAEKTMRNALKRFAEVEWDEPHIDNASLHSQCEHALQSIERRMAFCPFVIQTDSSLLWQRVTIEEAPEQILVHKHVHVFQKYRKKT</sequence>
<comment type="caution">
    <text evidence="1">The sequence shown here is derived from an EMBL/GenBank/DDBJ whole genome shotgun (WGS) entry which is preliminary data.</text>
</comment>
<dbReference type="Proteomes" id="UP001596976">
    <property type="component" value="Unassembled WGS sequence"/>
</dbReference>
<protein>
    <submittedName>
        <fullName evidence="1">DUF309 domain-containing protein</fullName>
    </submittedName>
</protein>
<name>A0ABW3GW59_9BACL</name>
<dbReference type="Pfam" id="PF03745">
    <property type="entry name" value="DUF309"/>
    <property type="match status" value="1"/>
</dbReference>
<evidence type="ECO:0000313" key="2">
    <source>
        <dbReference type="Proteomes" id="UP001596976"/>
    </source>
</evidence>
<evidence type="ECO:0000313" key="1">
    <source>
        <dbReference type="EMBL" id="MFD0943429.1"/>
    </source>
</evidence>
<dbReference type="InterPro" id="IPR023203">
    <property type="entry name" value="TTHA0068_sf"/>
</dbReference>
<dbReference type="PANTHER" id="PTHR34796:SF1">
    <property type="entry name" value="EXPRESSED PROTEIN"/>
    <property type="match status" value="1"/>
</dbReference>
<dbReference type="PANTHER" id="PTHR34796">
    <property type="entry name" value="EXPRESSED PROTEIN"/>
    <property type="match status" value="1"/>
</dbReference>
<dbReference type="EMBL" id="JBHTJF010000022">
    <property type="protein sequence ID" value="MFD0943429.1"/>
    <property type="molecule type" value="Genomic_DNA"/>
</dbReference>
<dbReference type="SUPFAM" id="SSF140663">
    <property type="entry name" value="TTHA0068-like"/>
    <property type="match status" value="1"/>
</dbReference>
<dbReference type="Gene3D" id="1.10.3450.10">
    <property type="entry name" value="TTHA0068-like"/>
    <property type="match status" value="1"/>
</dbReference>
<gene>
    <name evidence="1" type="ORF">ACFQ0V_06525</name>
</gene>
<keyword evidence="2" id="KW-1185">Reference proteome</keyword>